<comment type="subcellular location">
    <subcellularLocation>
        <location evidence="1">Cell membrane</location>
        <topology evidence="1">Multi-pass membrane protein</topology>
    </subcellularLocation>
</comment>
<reference evidence="9 10" key="1">
    <citation type="submission" date="2020-08" db="EMBL/GenBank/DDBJ databases">
        <title>Sequencing the genomes of 1000 actinobacteria strains.</title>
        <authorList>
            <person name="Klenk H.-P."/>
        </authorList>
    </citation>
    <scope>NUCLEOTIDE SEQUENCE [LARGE SCALE GENOMIC DNA]</scope>
    <source>
        <strain evidence="9 10">DSM 22826</strain>
    </source>
</reference>
<dbReference type="Pfam" id="PF03595">
    <property type="entry name" value="SLAC1"/>
    <property type="match status" value="1"/>
</dbReference>
<dbReference type="PANTHER" id="PTHR31686">
    <property type="match status" value="1"/>
</dbReference>
<evidence type="ECO:0000256" key="3">
    <source>
        <dbReference type="ARBA" id="ARBA00022448"/>
    </source>
</evidence>
<evidence type="ECO:0000256" key="1">
    <source>
        <dbReference type="ARBA" id="ARBA00004651"/>
    </source>
</evidence>
<feature type="transmembrane region" description="Helical" evidence="8">
    <location>
        <begin position="267"/>
        <end position="289"/>
    </location>
</feature>
<accession>A0A839QGY9</accession>
<dbReference type="GO" id="GO:0000319">
    <property type="term" value="F:sulfite transmembrane transporter activity"/>
    <property type="evidence" value="ECO:0007669"/>
    <property type="project" value="TreeGrafter"/>
</dbReference>
<dbReference type="InterPro" id="IPR038665">
    <property type="entry name" value="Voltage-dep_anion_channel_sf"/>
</dbReference>
<evidence type="ECO:0000256" key="5">
    <source>
        <dbReference type="ARBA" id="ARBA00022692"/>
    </source>
</evidence>
<keyword evidence="7 8" id="KW-0472">Membrane</keyword>
<feature type="transmembrane region" description="Helical" evidence="8">
    <location>
        <begin position="122"/>
        <end position="141"/>
    </location>
</feature>
<evidence type="ECO:0000256" key="2">
    <source>
        <dbReference type="ARBA" id="ARBA00008566"/>
    </source>
</evidence>
<feature type="transmembrane region" description="Helical" evidence="8">
    <location>
        <begin position="187"/>
        <end position="215"/>
    </location>
</feature>
<comment type="caution">
    <text evidence="9">The sequence shown here is derived from an EMBL/GenBank/DDBJ whole genome shotgun (WGS) entry which is preliminary data.</text>
</comment>
<dbReference type="InterPro" id="IPR051629">
    <property type="entry name" value="Sulfite_efflux_TDT"/>
</dbReference>
<keyword evidence="10" id="KW-1185">Reference proteome</keyword>
<proteinExistence type="inferred from homology"/>
<feature type="transmembrane region" description="Helical" evidence="8">
    <location>
        <begin position="57"/>
        <end position="79"/>
    </location>
</feature>
<feature type="transmembrane region" description="Helical" evidence="8">
    <location>
        <begin position="227"/>
        <end position="247"/>
    </location>
</feature>
<evidence type="ECO:0000313" key="9">
    <source>
        <dbReference type="EMBL" id="MBB2994863.1"/>
    </source>
</evidence>
<evidence type="ECO:0000313" key="10">
    <source>
        <dbReference type="Proteomes" id="UP000523000"/>
    </source>
</evidence>
<evidence type="ECO:0000256" key="8">
    <source>
        <dbReference type="SAM" id="Phobius"/>
    </source>
</evidence>
<dbReference type="EMBL" id="JACHVS010000001">
    <property type="protein sequence ID" value="MBB2994863.1"/>
    <property type="molecule type" value="Genomic_DNA"/>
</dbReference>
<dbReference type="InterPro" id="IPR004695">
    <property type="entry name" value="SLAC1/Mae1/Ssu1/TehA"/>
</dbReference>
<feature type="transmembrane region" description="Helical" evidence="8">
    <location>
        <begin position="301"/>
        <end position="321"/>
    </location>
</feature>
<keyword evidence="6 8" id="KW-1133">Transmembrane helix</keyword>
<dbReference type="GO" id="GO:0005886">
    <property type="term" value="C:plasma membrane"/>
    <property type="evidence" value="ECO:0007669"/>
    <property type="project" value="UniProtKB-SubCell"/>
</dbReference>
<evidence type="ECO:0000256" key="6">
    <source>
        <dbReference type="ARBA" id="ARBA00022989"/>
    </source>
</evidence>
<evidence type="ECO:0000256" key="4">
    <source>
        <dbReference type="ARBA" id="ARBA00022475"/>
    </source>
</evidence>
<comment type="similarity">
    <text evidence="2">Belongs to the tellurite-resistance/dicarboxylate transporter (TDT) family.</text>
</comment>
<feature type="transmembrane region" description="Helical" evidence="8">
    <location>
        <begin position="162"/>
        <end position="181"/>
    </location>
</feature>
<dbReference type="CDD" id="cd09319">
    <property type="entry name" value="TDT_like_1"/>
    <property type="match status" value="1"/>
</dbReference>
<feature type="transmembrane region" description="Helical" evidence="8">
    <location>
        <begin position="333"/>
        <end position="354"/>
    </location>
</feature>
<sequence length="369" mass="40151">MPQSPRSVRLKPLADYLIRHHSRIDAAVAGLPPSAFSFVMATGILSTGLDLGGQAVAAWTLFWIAVAAGAMLTIGFVWRAISHPDRFMADLWNPGTMFGYFTIVAAANVLGLHYDMAGYPAAGRLLAVLAGIFWLFLTYAIPASLLLRERQRPVLDDANGSWFLWVVATQSMATALAVVALTTKTQFVGAVATGMWGVGVMLYLIIATLVTLRMLTRPNKPENLSPTYWIFMGATAITVLAGAKVLAMPADFAASISTDGFVAGASYVLWSVGMWWIPLLLVFGFWRHAVRRYPLRYETSLWAIVFPLGMLSAATIFFGANEQIPEMIWTGKAGVWVAVAAWIAATSLMVGKYISWLRAGMLPRAGKRP</sequence>
<keyword evidence="3" id="KW-0813">Transport</keyword>
<name>A0A839QGY9_9MICC</name>
<dbReference type="PANTHER" id="PTHR31686:SF1">
    <property type="entry name" value="SULFITE EFFLUX PUMP SSU1"/>
    <property type="match status" value="1"/>
</dbReference>
<dbReference type="Gene3D" id="1.50.10.150">
    <property type="entry name" value="Voltage-dependent anion channel"/>
    <property type="match status" value="1"/>
</dbReference>
<gene>
    <name evidence="9" type="ORF">E9229_001054</name>
</gene>
<keyword evidence="5 8" id="KW-0812">Transmembrane</keyword>
<dbReference type="RefSeq" id="WP_183510192.1">
    <property type="nucleotide sequence ID" value="NZ_BAABGK010000013.1"/>
</dbReference>
<dbReference type="Proteomes" id="UP000523000">
    <property type="component" value="Unassembled WGS sequence"/>
</dbReference>
<feature type="transmembrane region" description="Helical" evidence="8">
    <location>
        <begin position="26"/>
        <end position="45"/>
    </location>
</feature>
<keyword evidence="4" id="KW-1003">Cell membrane</keyword>
<feature type="transmembrane region" description="Helical" evidence="8">
    <location>
        <begin position="91"/>
        <end position="110"/>
    </location>
</feature>
<dbReference type="AlphaFoldDB" id="A0A839QGY9"/>
<organism evidence="9 10">
    <name type="scientific">Paeniglutamicibacter cryotolerans</name>
    <dbReference type="NCBI Taxonomy" id="670079"/>
    <lineage>
        <taxon>Bacteria</taxon>
        <taxon>Bacillati</taxon>
        <taxon>Actinomycetota</taxon>
        <taxon>Actinomycetes</taxon>
        <taxon>Micrococcales</taxon>
        <taxon>Micrococcaceae</taxon>
        <taxon>Paeniglutamicibacter</taxon>
    </lineage>
</organism>
<evidence type="ECO:0000256" key="7">
    <source>
        <dbReference type="ARBA" id="ARBA00023136"/>
    </source>
</evidence>
<protein>
    <submittedName>
        <fullName evidence="9">Tellurite resistance protein TehA-like permease</fullName>
    </submittedName>
</protein>